<proteinExistence type="predicted"/>
<sequence>MGFFVTTLIFVVVGIIASICTRICCNRGPSTNLYASFTLIDLKSKYKSHAKHSLNAYDSSFMIPPAYLCFYAELALLVKKTFSGNADSCATNSSSAPPNIGLNSNSLLLDDTSIECQIIPDFVTNESSCIFFVWGLCGLISDELQDRIILGTGISAPDDDDTY</sequence>
<comment type="caution">
    <text evidence="2">The sequence shown here is derived from an EMBL/GenBank/DDBJ whole genome shotgun (WGS) entry which is preliminary data.</text>
</comment>
<feature type="signal peptide" evidence="1">
    <location>
        <begin position="1"/>
        <end position="17"/>
    </location>
</feature>
<protein>
    <submittedName>
        <fullName evidence="2">Uncharacterized protein</fullName>
    </submittedName>
</protein>
<accession>A0A5N5K224</accession>
<keyword evidence="1" id="KW-0732">Signal</keyword>
<evidence type="ECO:0000256" key="1">
    <source>
        <dbReference type="SAM" id="SignalP"/>
    </source>
</evidence>
<reference evidence="3" key="1">
    <citation type="journal article" date="2019" name="Gigascience">
        <title>De novo genome assembly of the endangered Acer yangbiense, a plant species with extremely small populations endemic to Yunnan Province, China.</title>
        <authorList>
            <person name="Yang J."/>
            <person name="Wariss H.M."/>
            <person name="Tao L."/>
            <person name="Zhang R."/>
            <person name="Yun Q."/>
            <person name="Hollingsworth P."/>
            <person name="Dao Z."/>
            <person name="Luo G."/>
            <person name="Guo H."/>
            <person name="Ma Y."/>
            <person name="Sun W."/>
        </authorList>
    </citation>
    <scope>NUCLEOTIDE SEQUENCE [LARGE SCALE GENOMIC DNA]</scope>
    <source>
        <strain evidence="3">cv. br00</strain>
    </source>
</reference>
<organism evidence="2 3">
    <name type="scientific">Salix brachista</name>
    <dbReference type="NCBI Taxonomy" id="2182728"/>
    <lineage>
        <taxon>Eukaryota</taxon>
        <taxon>Viridiplantae</taxon>
        <taxon>Streptophyta</taxon>
        <taxon>Embryophyta</taxon>
        <taxon>Tracheophyta</taxon>
        <taxon>Spermatophyta</taxon>
        <taxon>Magnoliopsida</taxon>
        <taxon>eudicotyledons</taxon>
        <taxon>Gunneridae</taxon>
        <taxon>Pentapetalae</taxon>
        <taxon>rosids</taxon>
        <taxon>fabids</taxon>
        <taxon>Malpighiales</taxon>
        <taxon>Salicaceae</taxon>
        <taxon>Saliceae</taxon>
        <taxon>Salix</taxon>
    </lineage>
</organism>
<name>A0A5N5K224_9ROSI</name>
<feature type="chain" id="PRO_5024455119" evidence="1">
    <location>
        <begin position="18"/>
        <end position="163"/>
    </location>
</feature>
<keyword evidence="3" id="KW-1185">Reference proteome</keyword>
<evidence type="ECO:0000313" key="2">
    <source>
        <dbReference type="EMBL" id="KAB5521187.1"/>
    </source>
</evidence>
<dbReference type="EMBL" id="VDCV01000016">
    <property type="protein sequence ID" value="KAB5521187.1"/>
    <property type="molecule type" value="Genomic_DNA"/>
</dbReference>
<evidence type="ECO:0000313" key="3">
    <source>
        <dbReference type="Proteomes" id="UP000326939"/>
    </source>
</evidence>
<dbReference type="AlphaFoldDB" id="A0A5N5K224"/>
<gene>
    <name evidence="2" type="ORF">DKX38_025506</name>
</gene>
<dbReference type="Proteomes" id="UP000326939">
    <property type="component" value="Chromosome 16"/>
</dbReference>